<dbReference type="Pfam" id="PF17774">
    <property type="entry name" value="YlmH_RBD"/>
    <property type="match status" value="1"/>
</dbReference>
<dbReference type="Pfam" id="PF21278">
    <property type="entry name" value="YlmH_1st"/>
    <property type="match status" value="1"/>
</dbReference>
<evidence type="ECO:0000259" key="2">
    <source>
        <dbReference type="SMART" id="SM00363"/>
    </source>
</evidence>
<dbReference type="InterPro" id="IPR002942">
    <property type="entry name" value="S4_RNA-bd"/>
</dbReference>
<dbReference type="RefSeq" id="WP_056996720.1">
    <property type="nucleotide sequence ID" value="NZ_AYYR01000044.1"/>
</dbReference>
<dbReference type="InterPro" id="IPR040591">
    <property type="entry name" value="RqcP2_RBD"/>
</dbReference>
<dbReference type="InterPro" id="IPR036986">
    <property type="entry name" value="S4_RNA-bd_sf"/>
</dbReference>
<sequence length="260" mass="29664">MADNIAQHFRREEAPFVESATGWIQQANDEYRPILTHFLNPRQQYILETLVNRVTGVKLRQNGGYPGAEMQRGLIYPDYFETSDSDFELNLFEIDYPVKFSELHHGQILGSMLAAGIDRDVLGDIITDGTRWQVYTTSEMAAYISDQVTRMGKIKVRLLPLELTAHIAPLTAWEDETTTLSSARVDNVVATAFHLSRHHAKQLIEAGKIQLNWNDFERPDYQLAHQDIISVRGFGRVRLNSVDGVTKRDKLRVTLSVLHK</sequence>
<evidence type="ECO:0000313" key="4">
    <source>
        <dbReference type="Proteomes" id="UP000051845"/>
    </source>
</evidence>
<dbReference type="Gene3D" id="3.30.1370.160">
    <property type="match status" value="1"/>
</dbReference>
<dbReference type="PATRIC" id="fig|1423733.4.peg.2244"/>
<dbReference type="Proteomes" id="UP000051845">
    <property type="component" value="Unassembled WGS sequence"/>
</dbReference>
<dbReference type="EMBL" id="AYYR01000044">
    <property type="protein sequence ID" value="KRM75734.1"/>
    <property type="molecule type" value="Genomic_DNA"/>
</dbReference>
<protein>
    <submittedName>
        <fullName evidence="3">Cell division protein</fullName>
    </submittedName>
</protein>
<dbReference type="STRING" id="33960.TY91_03615"/>
<reference evidence="3 4" key="1">
    <citation type="journal article" date="2015" name="Genome Announc.">
        <title>Expanding the biotechnology potential of lactobacilli through comparative genomics of 213 strains and associated genera.</title>
        <authorList>
            <person name="Sun Z."/>
            <person name="Harris H.M."/>
            <person name="McCann A."/>
            <person name="Guo C."/>
            <person name="Argimon S."/>
            <person name="Zhang W."/>
            <person name="Yang X."/>
            <person name="Jeffery I.B."/>
            <person name="Cooney J.C."/>
            <person name="Kagawa T.F."/>
            <person name="Liu W."/>
            <person name="Song Y."/>
            <person name="Salvetti E."/>
            <person name="Wrobel A."/>
            <person name="Rasinkangas P."/>
            <person name="Parkhill J."/>
            <person name="Rea M.C."/>
            <person name="O'Sullivan O."/>
            <person name="Ritari J."/>
            <person name="Douillard F.P."/>
            <person name="Paul Ross R."/>
            <person name="Yang R."/>
            <person name="Briner A.E."/>
            <person name="Felis G.E."/>
            <person name="de Vos W.M."/>
            <person name="Barrangou R."/>
            <person name="Klaenhammer T.R."/>
            <person name="Caufield P.W."/>
            <person name="Cui Y."/>
            <person name="Zhang H."/>
            <person name="O'Toole P.W."/>
        </authorList>
    </citation>
    <scope>NUCLEOTIDE SEQUENCE [LARGE SCALE GENOMIC DNA]</scope>
    <source>
        <strain evidence="3 4">DSM 20515</strain>
    </source>
</reference>
<dbReference type="GO" id="GO:0003723">
    <property type="term" value="F:RNA binding"/>
    <property type="evidence" value="ECO:0007669"/>
    <property type="project" value="UniProtKB-KW"/>
</dbReference>
<dbReference type="Gene3D" id="3.30.70.330">
    <property type="match status" value="1"/>
</dbReference>
<dbReference type="PANTHER" id="PTHR13633:SF3">
    <property type="entry name" value="MITOCHONDRIAL TRANSCRIPTION RESCUE FACTOR 1"/>
    <property type="match status" value="1"/>
</dbReference>
<gene>
    <name evidence="3" type="ORF">FC82_GL002138</name>
</gene>
<dbReference type="SUPFAM" id="SSF55174">
    <property type="entry name" value="Alpha-L RNA-binding motif"/>
    <property type="match status" value="1"/>
</dbReference>
<name>A0A0R2BID9_SECCO</name>
<dbReference type="GO" id="GO:0051301">
    <property type="term" value="P:cell division"/>
    <property type="evidence" value="ECO:0007669"/>
    <property type="project" value="UniProtKB-KW"/>
</dbReference>
<dbReference type="InterPro" id="IPR012677">
    <property type="entry name" value="Nucleotide-bd_a/b_plait_sf"/>
</dbReference>
<dbReference type="Gene3D" id="3.10.290.10">
    <property type="entry name" value="RNA-binding S4 domain"/>
    <property type="match status" value="1"/>
</dbReference>
<proteinExistence type="predicted"/>
<keyword evidence="3" id="KW-0131">Cell cycle</keyword>
<dbReference type="Pfam" id="PF01479">
    <property type="entry name" value="S4"/>
    <property type="match status" value="1"/>
</dbReference>
<keyword evidence="1" id="KW-0694">RNA-binding</keyword>
<dbReference type="CDD" id="cd00165">
    <property type="entry name" value="S4"/>
    <property type="match status" value="1"/>
</dbReference>
<organism evidence="3 4">
    <name type="scientific">Secundilactobacillus collinoides DSM 20515 = JCM 1123</name>
    <dbReference type="NCBI Taxonomy" id="1423733"/>
    <lineage>
        <taxon>Bacteria</taxon>
        <taxon>Bacillati</taxon>
        <taxon>Bacillota</taxon>
        <taxon>Bacilli</taxon>
        <taxon>Lactobacillales</taxon>
        <taxon>Lactobacillaceae</taxon>
        <taxon>Secundilactobacillus</taxon>
    </lineage>
</organism>
<keyword evidence="3" id="KW-0132">Cell division</keyword>
<feature type="domain" description="RNA-binding S4" evidence="2">
    <location>
        <begin position="183"/>
        <end position="240"/>
    </location>
</feature>
<dbReference type="AlphaFoldDB" id="A0A0R2BID9"/>
<evidence type="ECO:0000256" key="1">
    <source>
        <dbReference type="PROSITE-ProRule" id="PRU00182"/>
    </source>
</evidence>
<dbReference type="SMART" id="SM00363">
    <property type="entry name" value="S4"/>
    <property type="match status" value="1"/>
</dbReference>
<comment type="caution">
    <text evidence="3">The sequence shown here is derived from an EMBL/GenBank/DDBJ whole genome shotgun (WGS) entry which is preliminary data.</text>
</comment>
<dbReference type="InterPro" id="IPR048443">
    <property type="entry name" value="RqcP2_N"/>
</dbReference>
<accession>A0A0R2BID9</accession>
<dbReference type="PANTHER" id="PTHR13633">
    <property type="entry name" value="MITOCHONDRIAL TRANSCRIPTION RESCUE FACTOR 1"/>
    <property type="match status" value="1"/>
</dbReference>
<dbReference type="PROSITE" id="PS50889">
    <property type="entry name" value="S4"/>
    <property type="match status" value="1"/>
</dbReference>
<evidence type="ECO:0000313" key="3">
    <source>
        <dbReference type="EMBL" id="KRM75734.1"/>
    </source>
</evidence>